<comment type="function">
    <text evidence="9">Required for normal levels of the cell wall 1,6-beta-glucan. Involved in a protein folding machinery chaperoning proteins acting in various physiological processes including cell wall synthesis and lysis of autophagic bodies.</text>
</comment>
<evidence type="ECO:0000256" key="6">
    <source>
        <dbReference type="ARBA" id="ARBA00022824"/>
    </source>
</evidence>
<dbReference type="PANTHER" id="PTHR28090">
    <property type="entry name" value="PROTEIN ROT1"/>
    <property type="match status" value="1"/>
</dbReference>
<sequence>MAADTLLPNNNVTSLYGTWSTLSDSVFTGPGFYDPVDEYLAEPDHPGMSFSFTDDGYWEMAIYAVTPNPQTPSCPSAALIFQHGTYEIASNYSLVLSPFQPDGRQLYSNPCTDAGFSVYMRYYQFLVYQRFEILVDNYLGNYMLRLYEFDGTPTNPMYLKYRPPMMLPTITLNPTASADATTFSNSKLRKRSLESGNTSLHINGLNYDFVWWTFFSMMVCGGLAYFFI</sequence>
<dbReference type="GO" id="GO:0006458">
    <property type="term" value="P:'de novo' protein folding"/>
    <property type="evidence" value="ECO:0007669"/>
    <property type="project" value="EnsemblFungi"/>
</dbReference>
<dbReference type="GO" id="GO:0009272">
    <property type="term" value="P:fungal-type cell wall biogenesis"/>
    <property type="evidence" value="ECO:0007669"/>
    <property type="project" value="EnsemblFungi"/>
</dbReference>
<name>A0A1E4TKI6_9ASCO</name>
<dbReference type="GO" id="GO:0007118">
    <property type="term" value="P:budding cell apical bud growth"/>
    <property type="evidence" value="ECO:0007669"/>
    <property type="project" value="EnsemblFungi"/>
</dbReference>
<dbReference type="EMBL" id="KV453841">
    <property type="protein sequence ID" value="ODV92266.1"/>
    <property type="molecule type" value="Genomic_DNA"/>
</dbReference>
<dbReference type="Pfam" id="PF10681">
    <property type="entry name" value="Rot1"/>
    <property type="match status" value="1"/>
</dbReference>
<comment type="similarity">
    <text evidence="2 9">Belongs to the ROT1 family.</text>
</comment>
<dbReference type="GO" id="GO:0005789">
    <property type="term" value="C:endoplasmic reticulum membrane"/>
    <property type="evidence" value="ECO:0007669"/>
    <property type="project" value="UniProtKB-SubCell"/>
</dbReference>
<dbReference type="PIRSF" id="PIRSF017290">
    <property type="entry name" value="ROT1_prd"/>
    <property type="match status" value="1"/>
</dbReference>
<dbReference type="InterPro" id="IPR019623">
    <property type="entry name" value="Rot1"/>
</dbReference>
<evidence type="ECO:0000256" key="5">
    <source>
        <dbReference type="ARBA" id="ARBA00022729"/>
    </source>
</evidence>
<evidence type="ECO:0000256" key="1">
    <source>
        <dbReference type="ARBA" id="ARBA00004115"/>
    </source>
</evidence>
<evidence type="ECO:0000256" key="9">
    <source>
        <dbReference type="PIRNR" id="PIRNR017290"/>
    </source>
</evidence>
<keyword evidence="8 9" id="KW-0472">Membrane</keyword>
<evidence type="ECO:0000256" key="2">
    <source>
        <dbReference type="ARBA" id="ARBA00007149"/>
    </source>
</evidence>
<evidence type="ECO:0000256" key="7">
    <source>
        <dbReference type="ARBA" id="ARBA00022989"/>
    </source>
</evidence>
<evidence type="ECO:0000256" key="8">
    <source>
        <dbReference type="ARBA" id="ARBA00023136"/>
    </source>
</evidence>
<evidence type="ECO:0000313" key="11">
    <source>
        <dbReference type="EMBL" id="ODV92266.1"/>
    </source>
</evidence>
<dbReference type="GO" id="GO:0034975">
    <property type="term" value="P:protein folding in endoplasmic reticulum"/>
    <property type="evidence" value="ECO:0007669"/>
    <property type="project" value="EnsemblFungi"/>
</dbReference>
<keyword evidence="6 9" id="KW-0256">Endoplasmic reticulum</keyword>
<dbReference type="PANTHER" id="PTHR28090:SF1">
    <property type="entry name" value="PROTEIN ROT1"/>
    <property type="match status" value="1"/>
</dbReference>
<keyword evidence="5" id="KW-0732">Signal</keyword>
<dbReference type="OrthoDB" id="5327821at2759"/>
<comment type="subcellular location">
    <subcellularLocation>
        <location evidence="1">Endoplasmic reticulum membrane</location>
        <topology evidence="1">Single-pass type I membrane protein</topology>
    </subcellularLocation>
</comment>
<dbReference type="GO" id="GO:0006487">
    <property type="term" value="P:protein N-linked glycosylation"/>
    <property type="evidence" value="ECO:0007669"/>
    <property type="project" value="EnsemblFungi"/>
</dbReference>
<evidence type="ECO:0000256" key="10">
    <source>
        <dbReference type="SAM" id="Phobius"/>
    </source>
</evidence>
<gene>
    <name evidence="11" type="ORF">CANCADRAFT_851</name>
</gene>
<reference evidence="12" key="1">
    <citation type="submission" date="2016-02" db="EMBL/GenBank/DDBJ databases">
        <title>Comparative genomics of biotechnologically important yeasts.</title>
        <authorList>
            <consortium name="DOE Joint Genome Institute"/>
            <person name="Riley R."/>
            <person name="Haridas S."/>
            <person name="Wolfe K.H."/>
            <person name="Lopes M.R."/>
            <person name="Hittinger C.T."/>
            <person name="Goker M."/>
            <person name="Salamov A."/>
            <person name="Wisecaver J."/>
            <person name="Long T.M."/>
            <person name="Aerts A.L."/>
            <person name="Barry K."/>
            <person name="Choi C."/>
            <person name="Clum A."/>
            <person name="Coughlan A.Y."/>
            <person name="Deshpande S."/>
            <person name="Douglass A.P."/>
            <person name="Hanson S.J."/>
            <person name="Klenk H.-P."/>
            <person name="Labutti K."/>
            <person name="Lapidus A."/>
            <person name="Lindquist E."/>
            <person name="Lipzen A."/>
            <person name="Meier-Kolthoff J.P."/>
            <person name="Ohm R.A."/>
            <person name="Otillar R.P."/>
            <person name="Pangilinan J."/>
            <person name="Peng Y."/>
            <person name="Rokas A."/>
            <person name="Rosa C.A."/>
            <person name="Scheuner C."/>
            <person name="Sibirny A.A."/>
            <person name="Slot J.C."/>
            <person name="Stielow J.B."/>
            <person name="Sun H."/>
            <person name="Kurtzman C.P."/>
            <person name="Blackwell M."/>
            <person name="Jeffries T.W."/>
            <person name="Grigoriev I.V."/>
        </authorList>
    </citation>
    <scope>NUCLEOTIDE SEQUENCE [LARGE SCALE GENOMIC DNA]</scope>
    <source>
        <strain evidence="12">NRRL Y-17796</strain>
    </source>
</reference>
<dbReference type="Proteomes" id="UP000095023">
    <property type="component" value="Unassembled WGS sequence"/>
</dbReference>
<proteinExistence type="inferred from homology"/>
<evidence type="ECO:0000256" key="4">
    <source>
        <dbReference type="ARBA" id="ARBA00022692"/>
    </source>
</evidence>
<keyword evidence="7 10" id="KW-1133">Transmembrane helix</keyword>
<organism evidence="11 12">
    <name type="scientific">Tortispora caseinolytica NRRL Y-17796</name>
    <dbReference type="NCBI Taxonomy" id="767744"/>
    <lineage>
        <taxon>Eukaryota</taxon>
        <taxon>Fungi</taxon>
        <taxon>Dikarya</taxon>
        <taxon>Ascomycota</taxon>
        <taxon>Saccharomycotina</taxon>
        <taxon>Trigonopsidomycetes</taxon>
        <taxon>Trigonopsidales</taxon>
        <taxon>Trigonopsidaceae</taxon>
        <taxon>Tortispora</taxon>
    </lineage>
</organism>
<dbReference type="GO" id="GO:0030950">
    <property type="term" value="P:establishment or maintenance of actin cytoskeleton polarity"/>
    <property type="evidence" value="ECO:0007669"/>
    <property type="project" value="EnsemblFungi"/>
</dbReference>
<feature type="transmembrane region" description="Helical" evidence="10">
    <location>
        <begin position="209"/>
        <end position="227"/>
    </location>
</feature>
<keyword evidence="12" id="KW-1185">Reference proteome</keyword>
<keyword evidence="4 10" id="KW-0812">Transmembrane</keyword>
<dbReference type="GO" id="GO:0051082">
    <property type="term" value="F:unfolded protein binding"/>
    <property type="evidence" value="ECO:0007669"/>
    <property type="project" value="EnsemblFungi"/>
</dbReference>
<dbReference type="AlphaFoldDB" id="A0A1E4TKI6"/>
<protein>
    <recommendedName>
        <fullName evidence="3 9">Protein ROT1</fullName>
    </recommendedName>
</protein>
<evidence type="ECO:0000256" key="3">
    <source>
        <dbReference type="ARBA" id="ARBA00017291"/>
    </source>
</evidence>
<accession>A0A1E4TKI6</accession>
<evidence type="ECO:0000313" key="12">
    <source>
        <dbReference type="Proteomes" id="UP000095023"/>
    </source>
</evidence>
<dbReference type="GO" id="GO:0035269">
    <property type="term" value="P:protein O-linked glycosylation via mannose"/>
    <property type="evidence" value="ECO:0007669"/>
    <property type="project" value="EnsemblFungi"/>
</dbReference>